<dbReference type="AlphaFoldDB" id="D7FV10"/>
<organism evidence="2 3">
    <name type="scientific">Ectocarpus siliculosus</name>
    <name type="common">Brown alga</name>
    <name type="synonym">Conferva siliculosa</name>
    <dbReference type="NCBI Taxonomy" id="2880"/>
    <lineage>
        <taxon>Eukaryota</taxon>
        <taxon>Sar</taxon>
        <taxon>Stramenopiles</taxon>
        <taxon>Ochrophyta</taxon>
        <taxon>PX clade</taxon>
        <taxon>Phaeophyceae</taxon>
        <taxon>Ectocarpales</taxon>
        <taxon>Ectocarpaceae</taxon>
        <taxon>Ectocarpus</taxon>
    </lineage>
</organism>
<protein>
    <submittedName>
        <fullName evidence="2">Uncharacterized protein</fullName>
    </submittedName>
</protein>
<accession>D7FV10</accession>
<keyword evidence="3" id="KW-1185">Reference proteome</keyword>
<name>D7FV10_ECTSI</name>
<gene>
    <name evidence="2" type="ORF">Esi_0285_0027</name>
</gene>
<evidence type="ECO:0000313" key="2">
    <source>
        <dbReference type="EMBL" id="CBJ31816.1"/>
    </source>
</evidence>
<feature type="compositionally biased region" description="Acidic residues" evidence="1">
    <location>
        <begin position="45"/>
        <end position="69"/>
    </location>
</feature>
<dbReference type="InParanoid" id="D7FV10"/>
<proteinExistence type="predicted"/>
<sequence length="195" mass="21696">MGTPHQPRASNSADGREEVDFLDQSLPVLDDEEMEDLYRHFLLDDMPEEDDGDEDFEPPVVDEDEEGEEAGVRRRNIQARELNDLVQDAYKQLGTSAVSPGLRERVLDQLSMHFQLLVQTGVLASKAPSTYRDQETACVGMLEHLACGSGKHARRTRARGKATSIWWDLGGEDLSSVGIPGLLPCRTLRNDFTGV</sequence>
<evidence type="ECO:0000256" key="1">
    <source>
        <dbReference type="SAM" id="MobiDB-lite"/>
    </source>
</evidence>
<evidence type="ECO:0000313" key="3">
    <source>
        <dbReference type="Proteomes" id="UP000002630"/>
    </source>
</evidence>
<dbReference type="Proteomes" id="UP000002630">
    <property type="component" value="Unassembled WGS sequence"/>
</dbReference>
<dbReference type="EMBL" id="FN649760">
    <property type="protein sequence ID" value="CBJ31816.1"/>
    <property type="molecule type" value="Genomic_DNA"/>
</dbReference>
<reference evidence="2 3" key="1">
    <citation type="journal article" date="2010" name="Nature">
        <title>The Ectocarpus genome and the independent evolution of multicellularity in brown algae.</title>
        <authorList>
            <person name="Cock J.M."/>
            <person name="Sterck L."/>
            <person name="Rouze P."/>
            <person name="Scornet D."/>
            <person name="Allen A.E."/>
            <person name="Amoutzias G."/>
            <person name="Anthouard V."/>
            <person name="Artiguenave F."/>
            <person name="Aury J.M."/>
            <person name="Badger J.H."/>
            <person name="Beszteri B."/>
            <person name="Billiau K."/>
            <person name="Bonnet E."/>
            <person name="Bothwell J.H."/>
            <person name="Bowler C."/>
            <person name="Boyen C."/>
            <person name="Brownlee C."/>
            <person name="Carrano C.J."/>
            <person name="Charrier B."/>
            <person name="Cho G.Y."/>
            <person name="Coelho S.M."/>
            <person name="Collen J."/>
            <person name="Corre E."/>
            <person name="Da Silva C."/>
            <person name="Delage L."/>
            <person name="Delaroque N."/>
            <person name="Dittami S.M."/>
            <person name="Doulbeau S."/>
            <person name="Elias M."/>
            <person name="Farnham G."/>
            <person name="Gachon C.M."/>
            <person name="Gschloessl B."/>
            <person name="Heesch S."/>
            <person name="Jabbari K."/>
            <person name="Jubin C."/>
            <person name="Kawai H."/>
            <person name="Kimura K."/>
            <person name="Kloareg B."/>
            <person name="Kupper F.C."/>
            <person name="Lang D."/>
            <person name="Le Bail A."/>
            <person name="Leblanc C."/>
            <person name="Lerouge P."/>
            <person name="Lohr M."/>
            <person name="Lopez P.J."/>
            <person name="Martens C."/>
            <person name="Maumus F."/>
            <person name="Michel G."/>
            <person name="Miranda-Saavedra D."/>
            <person name="Morales J."/>
            <person name="Moreau H."/>
            <person name="Motomura T."/>
            <person name="Nagasato C."/>
            <person name="Napoli C.A."/>
            <person name="Nelson D.R."/>
            <person name="Nyvall-Collen P."/>
            <person name="Peters A.F."/>
            <person name="Pommier C."/>
            <person name="Potin P."/>
            <person name="Poulain J."/>
            <person name="Quesneville H."/>
            <person name="Read B."/>
            <person name="Rensing S.A."/>
            <person name="Ritter A."/>
            <person name="Rousvoal S."/>
            <person name="Samanta M."/>
            <person name="Samson G."/>
            <person name="Schroeder D.C."/>
            <person name="Segurens B."/>
            <person name="Strittmatter M."/>
            <person name="Tonon T."/>
            <person name="Tregear J.W."/>
            <person name="Valentin K."/>
            <person name="von Dassow P."/>
            <person name="Yamagishi T."/>
            <person name="Van de Peer Y."/>
            <person name="Wincker P."/>
        </authorList>
    </citation>
    <scope>NUCLEOTIDE SEQUENCE [LARGE SCALE GENOMIC DNA]</scope>
    <source>
        <strain evidence="3">Ec32 / CCAP1310/4</strain>
    </source>
</reference>
<feature type="region of interest" description="Disordered" evidence="1">
    <location>
        <begin position="44"/>
        <end position="72"/>
    </location>
</feature>